<comment type="caution">
    <text evidence="3">The sequence shown here is derived from an EMBL/GenBank/DDBJ whole genome shotgun (WGS) entry which is preliminary data.</text>
</comment>
<dbReference type="Pfam" id="PF04986">
    <property type="entry name" value="Y2_Tnp"/>
    <property type="match status" value="1"/>
</dbReference>
<protein>
    <submittedName>
        <fullName evidence="3">IS91 family transposase</fullName>
    </submittedName>
</protein>
<evidence type="ECO:0000259" key="2">
    <source>
        <dbReference type="Pfam" id="PF14319"/>
    </source>
</evidence>
<feature type="domain" description="Transposase IS801/IS1294" evidence="1">
    <location>
        <begin position="143"/>
        <end position="310"/>
    </location>
</feature>
<dbReference type="RefSeq" id="WP_047382689.1">
    <property type="nucleotide sequence ID" value="NZ_JAVIKH010000067.1"/>
</dbReference>
<evidence type="ECO:0000313" key="4">
    <source>
        <dbReference type="Proteomes" id="UP001279681"/>
    </source>
</evidence>
<proteinExistence type="predicted"/>
<reference evidence="4" key="1">
    <citation type="submission" date="2023-07" db="EMBL/GenBank/DDBJ databases">
        <authorList>
            <person name="Colorado M.A."/>
            <person name="Villamil L.M."/>
            <person name="Melo J.F."/>
            <person name="Rodriguez J.A."/>
            <person name="Ruiz R.Y."/>
        </authorList>
    </citation>
    <scope>NUCLEOTIDE SEQUENCE [LARGE SCALE GENOMIC DNA]</scope>
    <source>
        <strain evidence="4">C33</strain>
    </source>
</reference>
<feature type="domain" description="Transposase zinc-binding" evidence="2">
    <location>
        <begin position="23"/>
        <end position="103"/>
    </location>
</feature>
<evidence type="ECO:0000259" key="1">
    <source>
        <dbReference type="Pfam" id="PF04986"/>
    </source>
</evidence>
<sequence length="379" mass="45149">MYTIKQIFTSVNYTNILNSIQEFFSKDYFNHIKDTVFKSINCKNFDFARIEYQCPHCGSRACKPVTCKTKFCPCCSKIYTENWSNKLNQQMINQKHKHLLFTIPKELRSFFLNNRELLTSISDSLNAVFKNHFWKKYKITHFGYITFFHTFGRKSNFNPHLHLLITCGGFKESLQWKSVDFFPYLPFKNSWKYIVTTALKEAFPNDQKLLNIINSIWKNQIEFFIDVKGTEVYNSLNALKYLGRYLARPPLAEYRITHFDGNSVTFWYEQLPEKNKVFLELPVEKFIKQLVAHIPPKGFKMIRRYGIYSRNFSQELKNLIKLKHLKKQKAIAKLTWAERIEKWLGINPLKCLQCGSNMILSIFFHKKYGIFDFRLKKKI</sequence>
<evidence type="ECO:0000313" key="3">
    <source>
        <dbReference type="EMBL" id="MDX8337511.1"/>
    </source>
</evidence>
<gene>
    <name evidence="3" type="ORF">RFV38_13590</name>
</gene>
<name>A0ABU4WD94_9FUSO</name>
<dbReference type="PANTHER" id="PTHR37023:SF1">
    <property type="entry name" value="ISSOD25 TRANSPOSASE TNPA_ISSOD25"/>
    <property type="match status" value="1"/>
</dbReference>
<accession>A0ABU4WD94</accession>
<dbReference type="EMBL" id="JAVIKH010000067">
    <property type="protein sequence ID" value="MDX8337511.1"/>
    <property type="molecule type" value="Genomic_DNA"/>
</dbReference>
<dbReference type="Pfam" id="PF14319">
    <property type="entry name" value="Zn_Tnp_IS91"/>
    <property type="match status" value="1"/>
</dbReference>
<keyword evidence="4" id="KW-1185">Reference proteome</keyword>
<dbReference type="Proteomes" id="UP001279681">
    <property type="component" value="Unassembled WGS sequence"/>
</dbReference>
<dbReference type="InterPro" id="IPR007069">
    <property type="entry name" value="Transposase_32"/>
</dbReference>
<organism evidence="3 4">
    <name type="scientific">Candidatus Cetobacterium colombiensis</name>
    <dbReference type="NCBI Taxonomy" id="3073100"/>
    <lineage>
        <taxon>Bacteria</taxon>
        <taxon>Fusobacteriati</taxon>
        <taxon>Fusobacteriota</taxon>
        <taxon>Fusobacteriia</taxon>
        <taxon>Fusobacteriales</taxon>
        <taxon>Fusobacteriaceae</taxon>
        <taxon>Cetobacterium</taxon>
    </lineage>
</organism>
<dbReference type="PANTHER" id="PTHR37023">
    <property type="entry name" value="TRANSPOSASE"/>
    <property type="match status" value="1"/>
</dbReference>
<dbReference type="InterPro" id="IPR026889">
    <property type="entry name" value="Zn_Tnp"/>
</dbReference>